<keyword evidence="3 6" id="KW-0812">Transmembrane</keyword>
<keyword evidence="5 6" id="KW-0472">Membrane</keyword>
<keyword evidence="4 6" id="KW-1133">Transmembrane helix</keyword>
<feature type="transmembrane region" description="Helical" evidence="6">
    <location>
        <begin position="400"/>
        <end position="420"/>
    </location>
</feature>
<feature type="transmembrane region" description="Helical" evidence="6">
    <location>
        <begin position="432"/>
        <end position="452"/>
    </location>
</feature>
<evidence type="ECO:0008006" key="9">
    <source>
        <dbReference type="Google" id="ProtNLM"/>
    </source>
</evidence>
<dbReference type="InterPro" id="IPR050833">
    <property type="entry name" value="Poly_Biosynth_Transport"/>
</dbReference>
<gene>
    <name evidence="7" type="ORF">L1F29_06865</name>
</gene>
<accession>A0ABY5SC44</accession>
<name>A0ABY5SC44_9BACL</name>
<feature type="transmembrane region" description="Helical" evidence="6">
    <location>
        <begin position="90"/>
        <end position="109"/>
    </location>
</feature>
<evidence type="ECO:0000256" key="2">
    <source>
        <dbReference type="ARBA" id="ARBA00022475"/>
    </source>
</evidence>
<organism evidence="7 8">
    <name type="scientific">Paenibacillus spongiae</name>
    <dbReference type="NCBI Taxonomy" id="2909671"/>
    <lineage>
        <taxon>Bacteria</taxon>
        <taxon>Bacillati</taxon>
        <taxon>Bacillota</taxon>
        <taxon>Bacilli</taxon>
        <taxon>Bacillales</taxon>
        <taxon>Paenibacillaceae</taxon>
        <taxon>Paenibacillus</taxon>
    </lineage>
</organism>
<evidence type="ECO:0000256" key="5">
    <source>
        <dbReference type="ARBA" id="ARBA00023136"/>
    </source>
</evidence>
<sequence length="518" mass="58316">MRVKSSLINISAGLGNQLIITALSFISRSVFISTLGIEYLGVNGLFTSLLAMLSLAEAGIGSSIIYNLYKPVAENNQEQINRLMKLYRNAYIVIAFVVLLLGLSILPFLDHFVKDTSVKDVYIIYLIFLFNTVVPYFFQYKQSFLSVSQKNYVVTGVYSVSQIISTSLKIAVLTYTQNFILYLIIDSMITITTSLILNTIVNRMYPFLKNKPSGKLDAETKGNLIKNIKAIVLQNIGTYFILGADSLIISAFVSLAAVGLYSNYKMLIDISRTFLNQIFNNMYHSVGNLVAKESKAKVYQVYKVTMLLNFWLYSLFTIFMAVMIQPFITVWIGSKFLMEGSVLLVLMLLFYERGMRNSITTVKTTAGIFHEDRFAPLCQAAVSVTLSLVLVHYLGITGVFIGSLVSALAVPFWLTPLLVYRKVFQQPVTHYFIRYASYSALGVGTYFIAKYISGFITVDGFFSLAWKSIICFLVINAVFAAVFYRSEEFKYLIRMIANLLKKLPIGSKLSRKMEGVEQ</sequence>
<proteinExistence type="predicted"/>
<feature type="transmembrane region" description="Helical" evidence="6">
    <location>
        <begin position="236"/>
        <end position="262"/>
    </location>
</feature>
<feature type="transmembrane region" description="Helical" evidence="6">
    <location>
        <begin position="46"/>
        <end position="69"/>
    </location>
</feature>
<evidence type="ECO:0000313" key="7">
    <source>
        <dbReference type="EMBL" id="UVI31536.1"/>
    </source>
</evidence>
<protein>
    <recommendedName>
        <fullName evidence="9">Oligosaccharide flippase family protein</fullName>
    </recommendedName>
</protein>
<feature type="transmembrane region" description="Helical" evidence="6">
    <location>
        <begin position="311"/>
        <end position="330"/>
    </location>
</feature>
<evidence type="ECO:0000313" key="8">
    <source>
        <dbReference type="Proteomes" id="UP001057877"/>
    </source>
</evidence>
<feature type="transmembrane region" description="Helical" evidence="6">
    <location>
        <begin position="152"/>
        <end position="173"/>
    </location>
</feature>
<evidence type="ECO:0000256" key="3">
    <source>
        <dbReference type="ARBA" id="ARBA00022692"/>
    </source>
</evidence>
<feature type="transmembrane region" description="Helical" evidence="6">
    <location>
        <begin position="121"/>
        <end position="140"/>
    </location>
</feature>
<evidence type="ECO:0000256" key="4">
    <source>
        <dbReference type="ARBA" id="ARBA00022989"/>
    </source>
</evidence>
<feature type="transmembrane region" description="Helical" evidence="6">
    <location>
        <begin position="7"/>
        <end position="26"/>
    </location>
</feature>
<dbReference type="PANTHER" id="PTHR30250">
    <property type="entry name" value="PST FAMILY PREDICTED COLANIC ACID TRANSPORTER"/>
    <property type="match status" value="1"/>
</dbReference>
<feature type="transmembrane region" description="Helical" evidence="6">
    <location>
        <begin position="179"/>
        <end position="201"/>
    </location>
</feature>
<evidence type="ECO:0000256" key="6">
    <source>
        <dbReference type="SAM" id="Phobius"/>
    </source>
</evidence>
<dbReference type="PANTHER" id="PTHR30250:SF26">
    <property type="entry name" value="PSMA PROTEIN"/>
    <property type="match status" value="1"/>
</dbReference>
<dbReference type="RefSeq" id="WP_258387598.1">
    <property type="nucleotide sequence ID" value="NZ_CP091430.1"/>
</dbReference>
<dbReference type="Proteomes" id="UP001057877">
    <property type="component" value="Chromosome"/>
</dbReference>
<comment type="subcellular location">
    <subcellularLocation>
        <location evidence="1">Cell membrane</location>
        <topology evidence="1">Multi-pass membrane protein</topology>
    </subcellularLocation>
</comment>
<evidence type="ECO:0000256" key="1">
    <source>
        <dbReference type="ARBA" id="ARBA00004651"/>
    </source>
</evidence>
<keyword evidence="2" id="KW-1003">Cell membrane</keyword>
<dbReference type="EMBL" id="CP091430">
    <property type="protein sequence ID" value="UVI31536.1"/>
    <property type="molecule type" value="Genomic_DNA"/>
</dbReference>
<feature type="transmembrane region" description="Helical" evidence="6">
    <location>
        <begin position="274"/>
        <end position="291"/>
    </location>
</feature>
<feature type="transmembrane region" description="Helical" evidence="6">
    <location>
        <begin position="464"/>
        <end position="484"/>
    </location>
</feature>
<keyword evidence="8" id="KW-1185">Reference proteome</keyword>
<reference evidence="7" key="1">
    <citation type="submission" date="2022-01" db="EMBL/GenBank/DDBJ databases">
        <title>Paenibacillus spongiae sp. nov., isolated from marine sponge.</title>
        <authorList>
            <person name="Li Z."/>
            <person name="Zhang M."/>
        </authorList>
    </citation>
    <scope>NUCLEOTIDE SEQUENCE</scope>
    <source>
        <strain evidence="7">PHS-Z3</strain>
    </source>
</reference>